<dbReference type="EMBL" id="JABFUD020000013">
    <property type="protein sequence ID" value="KAI5071957.1"/>
    <property type="molecule type" value="Genomic_DNA"/>
</dbReference>
<dbReference type="AlphaFoldDB" id="A0A9D4UQH4"/>
<keyword evidence="3" id="KW-1185">Reference proteome</keyword>
<feature type="transmembrane region" description="Helical" evidence="1">
    <location>
        <begin position="31"/>
        <end position="54"/>
    </location>
</feature>
<reference evidence="2" key="1">
    <citation type="submission" date="2021-01" db="EMBL/GenBank/DDBJ databases">
        <title>Adiantum capillus-veneris genome.</title>
        <authorList>
            <person name="Fang Y."/>
            <person name="Liao Q."/>
        </authorList>
    </citation>
    <scope>NUCLEOTIDE SEQUENCE</scope>
    <source>
        <strain evidence="2">H3</strain>
        <tissue evidence="2">Leaf</tissue>
    </source>
</reference>
<evidence type="ECO:0008006" key="4">
    <source>
        <dbReference type="Google" id="ProtNLM"/>
    </source>
</evidence>
<dbReference type="Proteomes" id="UP000886520">
    <property type="component" value="Chromosome 13"/>
</dbReference>
<evidence type="ECO:0000313" key="3">
    <source>
        <dbReference type="Proteomes" id="UP000886520"/>
    </source>
</evidence>
<comment type="caution">
    <text evidence="2">The sequence shown here is derived from an EMBL/GenBank/DDBJ whole genome shotgun (WGS) entry which is preliminary data.</text>
</comment>
<evidence type="ECO:0000256" key="1">
    <source>
        <dbReference type="SAM" id="Phobius"/>
    </source>
</evidence>
<keyword evidence="1" id="KW-0472">Membrane</keyword>
<protein>
    <recommendedName>
        <fullName evidence="4">Late embryogenesis abundant protein LEA-2 subgroup domain-containing protein</fullName>
    </recommendedName>
</protein>
<name>A0A9D4UQH4_ADICA</name>
<keyword evidence="1" id="KW-1133">Transmembrane helix</keyword>
<keyword evidence="1" id="KW-0812">Transmembrane</keyword>
<organism evidence="2 3">
    <name type="scientific">Adiantum capillus-veneris</name>
    <name type="common">Maidenhair fern</name>
    <dbReference type="NCBI Taxonomy" id="13818"/>
    <lineage>
        <taxon>Eukaryota</taxon>
        <taxon>Viridiplantae</taxon>
        <taxon>Streptophyta</taxon>
        <taxon>Embryophyta</taxon>
        <taxon>Tracheophyta</taxon>
        <taxon>Polypodiopsida</taxon>
        <taxon>Polypodiidae</taxon>
        <taxon>Polypodiales</taxon>
        <taxon>Pteridineae</taxon>
        <taxon>Pteridaceae</taxon>
        <taxon>Vittarioideae</taxon>
        <taxon>Adiantum</taxon>
    </lineage>
</organism>
<sequence length="242" mass="26709">MESPPHKAFSKPQYPESGCTLHITFNNKTKLLLIMFSTFLLLFTLLFFITLAGAHVHVSVENPTIAAFQVLPPNTTMSSSSSSKSSNVASSVLQQATNADNSPFLLNSDVLLSLDIKNPTPMFGTYYYEPLKWHLLYEGMSIASGVLPPFSQGANAAQHPRQVRLQGRNVRVPPSLAFALQSKSTMLNVEAGTSFYMHLKGSVIKFGYVAHCNVTFPHFADGYMRLSKKTTCLIADQDRGHY</sequence>
<evidence type="ECO:0000313" key="2">
    <source>
        <dbReference type="EMBL" id="KAI5071957.1"/>
    </source>
</evidence>
<accession>A0A9D4UQH4</accession>
<proteinExistence type="predicted"/>
<gene>
    <name evidence="2" type="ORF">GOP47_0014208</name>
</gene>
<dbReference type="OrthoDB" id="1922350at2759"/>